<gene>
    <name evidence="1" type="ORF">SDC9_139538</name>
</gene>
<name>A0A645DUY6_9ZZZZ</name>
<dbReference type="EMBL" id="VSSQ01039346">
    <property type="protein sequence ID" value="MPM92403.1"/>
    <property type="molecule type" value="Genomic_DNA"/>
</dbReference>
<organism evidence="1">
    <name type="scientific">bioreactor metagenome</name>
    <dbReference type="NCBI Taxonomy" id="1076179"/>
    <lineage>
        <taxon>unclassified sequences</taxon>
        <taxon>metagenomes</taxon>
        <taxon>ecological metagenomes</taxon>
    </lineage>
</organism>
<reference evidence="1" key="1">
    <citation type="submission" date="2019-08" db="EMBL/GenBank/DDBJ databases">
        <authorList>
            <person name="Kucharzyk K."/>
            <person name="Murdoch R.W."/>
            <person name="Higgins S."/>
            <person name="Loffler F."/>
        </authorList>
    </citation>
    <scope>NUCLEOTIDE SEQUENCE</scope>
</reference>
<protein>
    <recommendedName>
        <fullName evidence="2">DUF4340 domain-containing protein</fullName>
    </recommendedName>
</protein>
<comment type="caution">
    <text evidence="1">The sequence shown here is derived from an EMBL/GenBank/DDBJ whole genome shotgun (WGS) entry which is preliminary data.</text>
</comment>
<proteinExistence type="predicted"/>
<evidence type="ECO:0008006" key="2">
    <source>
        <dbReference type="Google" id="ProtNLM"/>
    </source>
</evidence>
<accession>A0A645DUY6</accession>
<sequence length="199" mass="21767">MLGETVTLRIGNRSGDFYYLYREGIPAIYRLDALAATWDGVTEYALMSRYLMAPLQSSLRGITITTADASYEFDLTQSPALFCGSTIAPPSMDAFYTLLCSLRAEYEMTEPAQNILPDLSITLVYDELSAAPAAGGGTPRQDGQPPWRTDTIRFIPYGTKRYAIEINGTAQYAVRSAYVAKLLAVLATLPNGAPVSPIW</sequence>
<dbReference type="AlphaFoldDB" id="A0A645DUY6"/>
<evidence type="ECO:0000313" key="1">
    <source>
        <dbReference type="EMBL" id="MPM92403.1"/>
    </source>
</evidence>